<organism evidence="2">
    <name type="scientific">Variovorax paradoxus (strain S110)</name>
    <dbReference type="NCBI Taxonomy" id="543728"/>
    <lineage>
        <taxon>Bacteria</taxon>
        <taxon>Pseudomonadati</taxon>
        <taxon>Pseudomonadota</taxon>
        <taxon>Betaproteobacteria</taxon>
        <taxon>Burkholderiales</taxon>
        <taxon>Comamonadaceae</taxon>
        <taxon>Variovorax</taxon>
    </lineage>
</organism>
<feature type="transmembrane region" description="Helical" evidence="1">
    <location>
        <begin position="97"/>
        <end position="118"/>
    </location>
</feature>
<keyword evidence="1" id="KW-0472">Membrane</keyword>
<reference evidence="2" key="1">
    <citation type="submission" date="2009-06" db="EMBL/GenBank/DDBJ databases">
        <title>Complete sequence of chromosome 1 of Variovorax paradoxus S110.</title>
        <authorList>
            <consortium name="US DOE Joint Genome Institute"/>
            <person name="Lucas S."/>
            <person name="Copeland A."/>
            <person name="Lapidus A."/>
            <person name="Glavina del Rio T."/>
            <person name="Tice H."/>
            <person name="Bruce D."/>
            <person name="Goodwin L."/>
            <person name="Pitluck S."/>
            <person name="Chertkov O."/>
            <person name="Brettin T."/>
            <person name="Detter J.C."/>
            <person name="Han C."/>
            <person name="Larimer F."/>
            <person name="Land M."/>
            <person name="Hauser L."/>
            <person name="Kyrpides N."/>
            <person name="Ovchinnikova G."/>
            <person name="Orwin P."/>
            <person name="Leadbetter J.R."/>
            <person name="Spain J.C."/>
            <person name="Han J.I."/>
        </authorList>
    </citation>
    <scope>NUCLEOTIDE SEQUENCE</scope>
    <source>
        <strain evidence="2">S110</strain>
    </source>
</reference>
<feature type="transmembrane region" description="Helical" evidence="1">
    <location>
        <begin position="59"/>
        <end position="77"/>
    </location>
</feature>
<sequence precursor="true">MPDTTPVRKFSSTKVLTVFLSISSATVIVLALLGYGVALSAEASFGIPHSVIFNSTSDLLTLGGWAVIQMVLILNKLSEWGFYVKIWEATWPATKIALVIMAALVALGGIAFATQYLLRRWPWLRRAVEQLRGSTHKKVLAIASFLIFVLAAPLVVMPLTMLAILIGIMFLVSLLSIVPIAGLQAGKAHIDDWVVGPEFCVPLQSRHARLQVKPPVKDGSPKIKVSTCVTVKKTSGTEYRGRVVFSTFNAVVLYDPEAGSVRRVSTEDASLEVIDKL</sequence>
<keyword evidence="1" id="KW-0812">Transmembrane</keyword>
<dbReference type="EMBL" id="CP001635">
    <property type="protein sequence ID" value="ACS21160.1"/>
    <property type="molecule type" value="Genomic_DNA"/>
</dbReference>
<proteinExistence type="predicted"/>
<dbReference type="AlphaFoldDB" id="C5CL09"/>
<dbReference type="eggNOG" id="ENOG50343PP">
    <property type="taxonomic scope" value="Bacteria"/>
</dbReference>
<feature type="transmembrane region" description="Helical" evidence="1">
    <location>
        <begin position="15"/>
        <end position="38"/>
    </location>
</feature>
<feature type="transmembrane region" description="Helical" evidence="1">
    <location>
        <begin position="162"/>
        <end position="183"/>
    </location>
</feature>
<protein>
    <submittedName>
        <fullName evidence="2">Uncharacterized protein</fullName>
    </submittedName>
</protein>
<dbReference type="OrthoDB" id="8859617at2"/>
<evidence type="ECO:0000313" key="2">
    <source>
        <dbReference type="EMBL" id="ACS21160.1"/>
    </source>
</evidence>
<evidence type="ECO:0000256" key="1">
    <source>
        <dbReference type="SAM" id="Phobius"/>
    </source>
</evidence>
<keyword evidence="1" id="KW-1133">Transmembrane helix</keyword>
<dbReference type="KEGG" id="vap:Vapar_4554"/>
<dbReference type="HOGENOM" id="CLU_1004520_0_0_4"/>
<accession>C5CL09</accession>
<gene>
    <name evidence="2" type="ordered locus">Vapar_4554</name>
</gene>
<feature type="transmembrane region" description="Helical" evidence="1">
    <location>
        <begin position="139"/>
        <end position="156"/>
    </location>
</feature>
<name>C5CL09_VARPS</name>